<proteinExistence type="predicted"/>
<name>A0A4U2YAU1_9BACL</name>
<dbReference type="Proteomes" id="UP000307841">
    <property type="component" value="Unassembled WGS sequence"/>
</dbReference>
<dbReference type="EMBL" id="SZNK01000001">
    <property type="protein sequence ID" value="TKI57866.1"/>
    <property type="molecule type" value="Genomic_DNA"/>
</dbReference>
<evidence type="ECO:0008006" key="3">
    <source>
        <dbReference type="Google" id="ProtNLM"/>
    </source>
</evidence>
<keyword evidence="2" id="KW-1185">Reference proteome</keyword>
<organism evidence="1 2">
    <name type="scientific">Brevibacillus antibioticus</name>
    <dbReference type="NCBI Taxonomy" id="2570228"/>
    <lineage>
        <taxon>Bacteria</taxon>
        <taxon>Bacillati</taxon>
        <taxon>Bacillota</taxon>
        <taxon>Bacilli</taxon>
        <taxon>Bacillales</taxon>
        <taxon>Paenibacillaceae</taxon>
        <taxon>Brevibacillus</taxon>
    </lineage>
</organism>
<sequence>MSFIFNFLKWGRMRLLNLDSTAFRVLGLYVLEIVDSTQYDYAITVKWFVPTKGELGTLEEAWGIVREIDAVRKRFKLVSDWAADWINVKDLVSVVK</sequence>
<comment type="caution">
    <text evidence="1">The sequence shown here is derived from an EMBL/GenBank/DDBJ whole genome shotgun (WGS) entry which is preliminary data.</text>
</comment>
<dbReference type="AlphaFoldDB" id="A0A4U2YAU1"/>
<accession>A0A4U2YAU1</accession>
<protein>
    <recommendedName>
        <fullName evidence="3">YolD-like family protein</fullName>
    </recommendedName>
</protein>
<gene>
    <name evidence="1" type="ORF">E8L90_21940</name>
</gene>
<reference evidence="1 2" key="1">
    <citation type="submission" date="2019-04" db="EMBL/GenBank/DDBJ databases">
        <title>Whole genome sequencing of Brevibacillus sp. TGS2-1.</title>
        <authorList>
            <person name="Choi A."/>
        </authorList>
    </citation>
    <scope>NUCLEOTIDE SEQUENCE [LARGE SCALE GENOMIC DNA]</scope>
    <source>
        <strain evidence="1 2">TGS2-1</strain>
    </source>
</reference>
<evidence type="ECO:0000313" key="1">
    <source>
        <dbReference type="EMBL" id="TKI57866.1"/>
    </source>
</evidence>
<evidence type="ECO:0000313" key="2">
    <source>
        <dbReference type="Proteomes" id="UP000307841"/>
    </source>
</evidence>